<accession>A0A0A1ZJT3</accession>
<evidence type="ECO:0000313" key="1">
    <source>
        <dbReference type="EMBL" id="KGF88468.1"/>
    </source>
</evidence>
<dbReference type="Pfam" id="PF10742">
    <property type="entry name" value="DUF2555"/>
    <property type="match status" value="1"/>
</dbReference>
<dbReference type="AlphaFoldDB" id="A0A0A1ZJT3"/>
<name>A0A0A1ZJT3_PROMR</name>
<gene>
    <name evidence="1" type="ORF">EU91_0401</name>
</gene>
<dbReference type="eggNOG" id="COG3536">
    <property type="taxonomic scope" value="Bacteria"/>
</dbReference>
<protein>
    <recommendedName>
        <fullName evidence="3">DUF2555 domain-containing protein</fullName>
    </recommendedName>
</protein>
<sequence>MEFISENKISEELVNSFDEEMTFDLAKRLEEDNYNTPFDGLKDWHLLRALAINRPELTTNYTHLLDQEPFDEN</sequence>
<dbReference type="RefSeq" id="WP_032523995.1">
    <property type="nucleotide sequence ID" value="NZ_CP138934.1"/>
</dbReference>
<dbReference type="STRING" id="59925.EU91_0401"/>
<evidence type="ECO:0000313" key="2">
    <source>
        <dbReference type="Proteomes" id="UP000030598"/>
    </source>
</evidence>
<dbReference type="InterPro" id="IPR019678">
    <property type="entry name" value="DUF2555"/>
</dbReference>
<organism evidence="1 2">
    <name type="scientific">Prochlorococcus marinus str. GP2</name>
    <dbReference type="NCBI Taxonomy" id="59925"/>
    <lineage>
        <taxon>Bacteria</taxon>
        <taxon>Bacillati</taxon>
        <taxon>Cyanobacteriota</taxon>
        <taxon>Cyanophyceae</taxon>
        <taxon>Synechococcales</taxon>
        <taxon>Prochlorococcaceae</taxon>
        <taxon>Prochlorococcus</taxon>
    </lineage>
</organism>
<comment type="caution">
    <text evidence="1">The sequence shown here is derived from an EMBL/GenBank/DDBJ whole genome shotgun (WGS) entry which is preliminary data.</text>
</comment>
<dbReference type="OrthoDB" id="488396at2"/>
<dbReference type="Proteomes" id="UP000030598">
    <property type="component" value="Unassembled WGS sequence"/>
</dbReference>
<dbReference type="EMBL" id="JNAH01000003">
    <property type="protein sequence ID" value="KGF88468.1"/>
    <property type="molecule type" value="Genomic_DNA"/>
</dbReference>
<proteinExistence type="predicted"/>
<reference evidence="2" key="1">
    <citation type="journal article" date="2014" name="Sci. Data">
        <title>Genomes of diverse isolates of the marine cyanobacterium Prochlorococcus.</title>
        <authorList>
            <person name="Biller S."/>
            <person name="Berube P."/>
            <person name="Thompson J."/>
            <person name="Kelly L."/>
            <person name="Roggensack S."/>
            <person name="Awad L."/>
            <person name="Roache-Johnson K."/>
            <person name="Ding H."/>
            <person name="Giovannoni S.J."/>
            <person name="Moore L.R."/>
            <person name="Chisholm S.W."/>
        </authorList>
    </citation>
    <scope>NUCLEOTIDE SEQUENCE [LARGE SCALE GENOMIC DNA]</scope>
    <source>
        <strain evidence="2">GP2</strain>
    </source>
</reference>
<evidence type="ECO:0008006" key="3">
    <source>
        <dbReference type="Google" id="ProtNLM"/>
    </source>
</evidence>